<dbReference type="InterPro" id="IPR010998">
    <property type="entry name" value="Integrase_recombinase_N"/>
</dbReference>
<dbReference type="GO" id="GO:0006310">
    <property type="term" value="P:DNA recombination"/>
    <property type="evidence" value="ECO:0007669"/>
    <property type="project" value="UniProtKB-KW"/>
</dbReference>
<keyword evidence="2" id="KW-0229">DNA integration</keyword>
<evidence type="ECO:0000256" key="4">
    <source>
        <dbReference type="ARBA" id="ARBA00023172"/>
    </source>
</evidence>
<comment type="similarity">
    <text evidence="1">Belongs to the 'phage' integrase family.</text>
</comment>
<dbReference type="RefSeq" id="WP_419193436.1">
    <property type="nucleotide sequence ID" value="NZ_CP036279.1"/>
</dbReference>
<dbReference type="PANTHER" id="PTHR30349">
    <property type="entry name" value="PHAGE INTEGRASE-RELATED"/>
    <property type="match status" value="1"/>
</dbReference>
<sequence length="347" mass="39522">MKQLDALMAVEHGLADRAILREQPAETVGLEDGRDAYLNYLVRPTSIGGVKPKTVKRYNSVLDKFLSFAKGRGVTTWNAVTESTVEAYIDWLDSHTDKYGYSTQCYEVRVIMQANRWLVKHDKLPKTSLLTIPMKKCVESTTYCYTSEEIVAIVDHCRQRPKLRWLGDVVVALVCTGMRISELANLRHADVDLDGNRILLVDESRHRRVGNKVARTTKTGRSRSFPIHRELRPILERLRSGEDGLVFHGPRGGCLKSDTVRNILVREVLTPLAERFPSPPDTSGFINGRLHSFRHAFCSQCANQGVPEPVVQQWLGHCSSEMVARYYHLHDQESQKHMQRVNFLLSR</sequence>
<name>A0A518B216_9BACT</name>
<proteinExistence type="inferred from homology"/>
<protein>
    <submittedName>
        <fullName evidence="8">Site-specific tyrosine recombinase XerC</fullName>
    </submittedName>
</protein>
<dbReference type="PROSITE" id="PS51900">
    <property type="entry name" value="CB"/>
    <property type="match status" value="1"/>
</dbReference>
<dbReference type="Proteomes" id="UP000317093">
    <property type="component" value="Chromosome"/>
</dbReference>
<evidence type="ECO:0000313" key="8">
    <source>
        <dbReference type="EMBL" id="QDU61030.1"/>
    </source>
</evidence>
<dbReference type="SUPFAM" id="SSF56349">
    <property type="entry name" value="DNA breaking-rejoining enzymes"/>
    <property type="match status" value="1"/>
</dbReference>
<dbReference type="GO" id="GO:0003677">
    <property type="term" value="F:DNA binding"/>
    <property type="evidence" value="ECO:0007669"/>
    <property type="project" value="UniProtKB-UniRule"/>
</dbReference>
<feature type="domain" description="Tyr recombinase" evidence="6">
    <location>
        <begin position="140"/>
        <end position="343"/>
    </location>
</feature>
<keyword evidence="3 5" id="KW-0238">DNA-binding</keyword>
<gene>
    <name evidence="8" type="ORF">Pan216_18830</name>
</gene>
<dbReference type="AlphaFoldDB" id="A0A518B216"/>
<dbReference type="InterPro" id="IPR044068">
    <property type="entry name" value="CB"/>
</dbReference>
<evidence type="ECO:0000256" key="5">
    <source>
        <dbReference type="PROSITE-ProRule" id="PRU01248"/>
    </source>
</evidence>
<dbReference type="Gene3D" id="1.10.150.130">
    <property type="match status" value="1"/>
</dbReference>
<evidence type="ECO:0000256" key="2">
    <source>
        <dbReference type="ARBA" id="ARBA00022908"/>
    </source>
</evidence>
<keyword evidence="4" id="KW-0233">DNA recombination</keyword>
<dbReference type="InterPro" id="IPR002104">
    <property type="entry name" value="Integrase_catalytic"/>
</dbReference>
<dbReference type="Gene3D" id="1.10.443.10">
    <property type="entry name" value="Intergrase catalytic core"/>
    <property type="match status" value="1"/>
</dbReference>
<dbReference type="GO" id="GO:0015074">
    <property type="term" value="P:DNA integration"/>
    <property type="evidence" value="ECO:0007669"/>
    <property type="project" value="UniProtKB-KW"/>
</dbReference>
<dbReference type="InterPro" id="IPR050090">
    <property type="entry name" value="Tyrosine_recombinase_XerCD"/>
</dbReference>
<dbReference type="KEGG" id="knv:Pan216_18830"/>
<evidence type="ECO:0000256" key="1">
    <source>
        <dbReference type="ARBA" id="ARBA00008857"/>
    </source>
</evidence>
<evidence type="ECO:0000259" key="6">
    <source>
        <dbReference type="PROSITE" id="PS51898"/>
    </source>
</evidence>
<dbReference type="InterPro" id="IPR011010">
    <property type="entry name" value="DNA_brk_join_enz"/>
</dbReference>
<dbReference type="CDD" id="cd00796">
    <property type="entry name" value="INT_Rci_Hp1_C"/>
    <property type="match status" value="1"/>
</dbReference>
<dbReference type="PANTHER" id="PTHR30349:SF41">
    <property type="entry name" value="INTEGRASE_RECOMBINASE PROTEIN MJ0367-RELATED"/>
    <property type="match status" value="1"/>
</dbReference>
<dbReference type="EMBL" id="CP036279">
    <property type="protein sequence ID" value="QDU61030.1"/>
    <property type="molecule type" value="Genomic_DNA"/>
</dbReference>
<evidence type="ECO:0000256" key="3">
    <source>
        <dbReference type="ARBA" id="ARBA00023125"/>
    </source>
</evidence>
<accession>A0A518B216</accession>
<dbReference type="InterPro" id="IPR013762">
    <property type="entry name" value="Integrase-like_cat_sf"/>
</dbReference>
<dbReference type="Pfam" id="PF00589">
    <property type="entry name" value="Phage_integrase"/>
    <property type="match status" value="1"/>
</dbReference>
<keyword evidence="9" id="KW-1185">Reference proteome</keyword>
<feature type="domain" description="Core-binding (CB)" evidence="7">
    <location>
        <begin position="28"/>
        <end position="119"/>
    </location>
</feature>
<evidence type="ECO:0000259" key="7">
    <source>
        <dbReference type="PROSITE" id="PS51900"/>
    </source>
</evidence>
<reference evidence="8 9" key="1">
    <citation type="submission" date="2019-02" db="EMBL/GenBank/DDBJ databases">
        <title>Deep-cultivation of Planctomycetes and their phenomic and genomic characterization uncovers novel biology.</title>
        <authorList>
            <person name="Wiegand S."/>
            <person name="Jogler M."/>
            <person name="Boedeker C."/>
            <person name="Pinto D."/>
            <person name="Vollmers J."/>
            <person name="Rivas-Marin E."/>
            <person name="Kohn T."/>
            <person name="Peeters S.H."/>
            <person name="Heuer A."/>
            <person name="Rast P."/>
            <person name="Oberbeckmann S."/>
            <person name="Bunk B."/>
            <person name="Jeske O."/>
            <person name="Meyerdierks A."/>
            <person name="Storesund J.E."/>
            <person name="Kallscheuer N."/>
            <person name="Luecker S."/>
            <person name="Lage O.M."/>
            <person name="Pohl T."/>
            <person name="Merkel B.J."/>
            <person name="Hornburger P."/>
            <person name="Mueller R.-W."/>
            <person name="Bruemmer F."/>
            <person name="Labrenz M."/>
            <person name="Spormann A.M."/>
            <person name="Op den Camp H."/>
            <person name="Overmann J."/>
            <person name="Amann R."/>
            <person name="Jetten M.S.M."/>
            <person name="Mascher T."/>
            <person name="Medema M.H."/>
            <person name="Devos D.P."/>
            <person name="Kaster A.-K."/>
            <person name="Ovreas L."/>
            <person name="Rohde M."/>
            <person name="Galperin M.Y."/>
            <person name="Jogler C."/>
        </authorList>
    </citation>
    <scope>NUCLEOTIDE SEQUENCE [LARGE SCALE GENOMIC DNA]</scope>
    <source>
        <strain evidence="8 9">Pan216</strain>
    </source>
</reference>
<evidence type="ECO:0000313" key="9">
    <source>
        <dbReference type="Proteomes" id="UP000317093"/>
    </source>
</evidence>
<dbReference type="PROSITE" id="PS51898">
    <property type="entry name" value="TYR_RECOMBINASE"/>
    <property type="match status" value="1"/>
</dbReference>
<organism evidence="8 9">
    <name type="scientific">Kolteria novifilia</name>
    <dbReference type="NCBI Taxonomy" id="2527975"/>
    <lineage>
        <taxon>Bacteria</taxon>
        <taxon>Pseudomonadati</taxon>
        <taxon>Planctomycetota</taxon>
        <taxon>Planctomycetia</taxon>
        <taxon>Kolteriales</taxon>
        <taxon>Kolteriaceae</taxon>
        <taxon>Kolteria</taxon>
    </lineage>
</organism>